<evidence type="ECO:0000313" key="10">
    <source>
        <dbReference type="EMBL" id="SDF52118.1"/>
    </source>
</evidence>
<reference evidence="10 11" key="1">
    <citation type="submission" date="2016-10" db="EMBL/GenBank/DDBJ databases">
        <authorList>
            <person name="de Groot N.N."/>
        </authorList>
    </citation>
    <scope>NUCLEOTIDE SEQUENCE [LARGE SCALE GENOMIC DNA]</scope>
    <source>
        <strain evidence="10 11">DSM 25584</strain>
    </source>
</reference>
<dbReference type="Pfam" id="PF00512">
    <property type="entry name" value="HisKA"/>
    <property type="match status" value="1"/>
</dbReference>
<dbReference type="Proteomes" id="UP000199415">
    <property type="component" value="Unassembled WGS sequence"/>
</dbReference>
<gene>
    <name evidence="10" type="ORF">SAMN05216241_101350</name>
</gene>
<dbReference type="AlphaFoldDB" id="A0A1G7LRE4"/>
<dbReference type="PANTHER" id="PTHR43711">
    <property type="entry name" value="TWO-COMPONENT HISTIDINE KINASE"/>
    <property type="match status" value="1"/>
</dbReference>
<evidence type="ECO:0000256" key="6">
    <source>
        <dbReference type="ARBA" id="ARBA00023012"/>
    </source>
</evidence>
<dbReference type="SMART" id="SM00387">
    <property type="entry name" value="HATPase_c"/>
    <property type="match status" value="1"/>
</dbReference>
<dbReference type="PANTHER" id="PTHR43711:SF26">
    <property type="entry name" value="SENSOR HISTIDINE KINASE RCSC"/>
    <property type="match status" value="1"/>
</dbReference>
<dbReference type="EMBL" id="FNCE01000001">
    <property type="protein sequence ID" value="SDF52118.1"/>
    <property type="molecule type" value="Genomic_DNA"/>
</dbReference>
<proteinExistence type="predicted"/>
<dbReference type="InterPro" id="IPR004358">
    <property type="entry name" value="Sig_transdc_His_kin-like_C"/>
</dbReference>
<keyword evidence="6" id="KW-0902">Two-component regulatory system</keyword>
<dbReference type="InterPro" id="IPR005467">
    <property type="entry name" value="His_kinase_dom"/>
</dbReference>
<dbReference type="InterPro" id="IPR050736">
    <property type="entry name" value="Sensor_HK_Regulatory"/>
</dbReference>
<evidence type="ECO:0000259" key="8">
    <source>
        <dbReference type="PROSITE" id="PS50109"/>
    </source>
</evidence>
<evidence type="ECO:0000256" key="4">
    <source>
        <dbReference type="ARBA" id="ARBA00022679"/>
    </source>
</evidence>
<name>A0A1G7LRE4_9PROT</name>
<dbReference type="InterPro" id="IPR003661">
    <property type="entry name" value="HisK_dim/P_dom"/>
</dbReference>
<dbReference type="SUPFAM" id="SSF54631">
    <property type="entry name" value="CBS-domain pair"/>
    <property type="match status" value="1"/>
</dbReference>
<accession>A0A1G7LRE4</accession>
<dbReference type="Pfam" id="PF00571">
    <property type="entry name" value="CBS"/>
    <property type="match status" value="1"/>
</dbReference>
<dbReference type="InterPro" id="IPR003594">
    <property type="entry name" value="HATPase_dom"/>
</dbReference>
<keyword evidence="4" id="KW-0808">Transferase</keyword>
<keyword evidence="11" id="KW-1185">Reference proteome</keyword>
<keyword evidence="5 10" id="KW-0418">Kinase</keyword>
<organism evidence="10 11">
    <name type="scientific">Limimonas halophila</name>
    <dbReference type="NCBI Taxonomy" id="1082479"/>
    <lineage>
        <taxon>Bacteria</taxon>
        <taxon>Pseudomonadati</taxon>
        <taxon>Pseudomonadota</taxon>
        <taxon>Alphaproteobacteria</taxon>
        <taxon>Rhodospirillales</taxon>
        <taxon>Rhodovibrionaceae</taxon>
        <taxon>Limimonas</taxon>
    </lineage>
</organism>
<keyword evidence="7" id="KW-0129">CBS domain</keyword>
<dbReference type="Gene3D" id="3.10.580.10">
    <property type="entry name" value="CBS-domain"/>
    <property type="match status" value="1"/>
</dbReference>
<sequence>MLIGSIAHPLPAISSDMACSDVLALMHELDATAGLAVVEDGRPIGMAGRTALMRNLAHPVTYALYEHRPISLLMRGNPLVVESGTTIDRVNELIATEKQWALEEGFIVVEGGRYAGVGTIQALLKRSVSDARTQIAELDHARKQAERANEAKTTFLANLSHELRTPLNAIMGFTDMLAAGAAGPVNDKQAEYLRDIHGSGKRLLDLISDLLDLSRAEAGRMELDEGEVDVPAVVEEAARILQVRARDKQVTLTTQLRSRTRLWADEGKLLQIILNLGNNAIKFTPAGGRVALTVDDAADCGVVLHICDTGPGIPEHEIPRIKEPFGRGRTARRQKIEGAGIGLALTQTLTAMHGGHLDITSTPGEGTCVHVHMPGGRAVARVETEPPAARLAAE</sequence>
<dbReference type="InterPro" id="IPR036097">
    <property type="entry name" value="HisK_dim/P_sf"/>
</dbReference>
<evidence type="ECO:0000256" key="2">
    <source>
        <dbReference type="ARBA" id="ARBA00012438"/>
    </source>
</evidence>
<dbReference type="SMART" id="SM00388">
    <property type="entry name" value="HisKA"/>
    <property type="match status" value="1"/>
</dbReference>
<dbReference type="EC" id="2.7.13.3" evidence="2"/>
<dbReference type="InterPro" id="IPR036890">
    <property type="entry name" value="HATPase_C_sf"/>
</dbReference>
<dbReference type="PROSITE" id="PS51371">
    <property type="entry name" value="CBS"/>
    <property type="match status" value="1"/>
</dbReference>
<dbReference type="FunFam" id="1.10.287.130:FF:000001">
    <property type="entry name" value="Two-component sensor histidine kinase"/>
    <property type="match status" value="1"/>
</dbReference>
<dbReference type="PRINTS" id="PR00344">
    <property type="entry name" value="BCTRLSENSOR"/>
</dbReference>
<dbReference type="GO" id="GO:0000155">
    <property type="term" value="F:phosphorelay sensor kinase activity"/>
    <property type="evidence" value="ECO:0007669"/>
    <property type="project" value="InterPro"/>
</dbReference>
<dbReference type="Gene3D" id="3.30.565.10">
    <property type="entry name" value="Histidine kinase-like ATPase, C-terminal domain"/>
    <property type="match status" value="1"/>
</dbReference>
<feature type="domain" description="CBS" evidence="9">
    <location>
        <begin position="6"/>
        <end position="64"/>
    </location>
</feature>
<evidence type="ECO:0000256" key="7">
    <source>
        <dbReference type="PROSITE-ProRule" id="PRU00703"/>
    </source>
</evidence>
<dbReference type="Pfam" id="PF02518">
    <property type="entry name" value="HATPase_c"/>
    <property type="match status" value="1"/>
</dbReference>
<dbReference type="PROSITE" id="PS50109">
    <property type="entry name" value="HIS_KIN"/>
    <property type="match status" value="1"/>
</dbReference>
<comment type="catalytic activity">
    <reaction evidence="1">
        <text>ATP + protein L-histidine = ADP + protein N-phospho-L-histidine.</text>
        <dbReference type="EC" id="2.7.13.3"/>
    </reaction>
</comment>
<dbReference type="InterPro" id="IPR046342">
    <property type="entry name" value="CBS_dom_sf"/>
</dbReference>
<evidence type="ECO:0000256" key="1">
    <source>
        <dbReference type="ARBA" id="ARBA00000085"/>
    </source>
</evidence>
<dbReference type="InterPro" id="IPR000644">
    <property type="entry name" value="CBS_dom"/>
</dbReference>
<dbReference type="CDD" id="cd00082">
    <property type="entry name" value="HisKA"/>
    <property type="match status" value="1"/>
</dbReference>
<feature type="domain" description="Histidine kinase" evidence="8">
    <location>
        <begin position="158"/>
        <end position="377"/>
    </location>
</feature>
<dbReference type="RefSeq" id="WP_176758467.1">
    <property type="nucleotide sequence ID" value="NZ_FNCE01000001.1"/>
</dbReference>
<keyword evidence="3" id="KW-0597">Phosphoprotein</keyword>
<dbReference type="SUPFAM" id="SSF55874">
    <property type="entry name" value="ATPase domain of HSP90 chaperone/DNA topoisomerase II/histidine kinase"/>
    <property type="match status" value="1"/>
</dbReference>
<dbReference type="SUPFAM" id="SSF47384">
    <property type="entry name" value="Homodimeric domain of signal transducing histidine kinase"/>
    <property type="match status" value="1"/>
</dbReference>
<evidence type="ECO:0000256" key="3">
    <source>
        <dbReference type="ARBA" id="ARBA00022553"/>
    </source>
</evidence>
<dbReference type="Gene3D" id="1.10.287.130">
    <property type="match status" value="1"/>
</dbReference>
<evidence type="ECO:0000313" key="11">
    <source>
        <dbReference type="Proteomes" id="UP000199415"/>
    </source>
</evidence>
<dbReference type="STRING" id="1082479.SAMN05216241_101350"/>
<evidence type="ECO:0000256" key="5">
    <source>
        <dbReference type="ARBA" id="ARBA00022777"/>
    </source>
</evidence>
<evidence type="ECO:0000259" key="9">
    <source>
        <dbReference type="PROSITE" id="PS51371"/>
    </source>
</evidence>
<protein>
    <recommendedName>
        <fullName evidence="2">histidine kinase</fullName>
        <ecNumber evidence="2">2.7.13.3</ecNumber>
    </recommendedName>
</protein>